<accession>A0AAD3S3K8</accession>
<sequence>MNKPSDAAARSKEAKKTKAASPKEETIEGNPLGNVWSKLQQEIAQEFVAIMATRTLQASEAAALAARRVMQRYGHADAAA</sequence>
<evidence type="ECO:0000313" key="2">
    <source>
        <dbReference type="EMBL" id="GMH03636.1"/>
    </source>
</evidence>
<feature type="compositionally biased region" description="Basic and acidic residues" evidence="1">
    <location>
        <begin position="9"/>
        <end position="26"/>
    </location>
</feature>
<dbReference type="EMBL" id="BSYO01000004">
    <property type="protein sequence ID" value="GMH03636.1"/>
    <property type="molecule type" value="Genomic_DNA"/>
</dbReference>
<proteinExistence type="predicted"/>
<protein>
    <submittedName>
        <fullName evidence="2">Uncharacterized protein</fullName>
    </submittedName>
</protein>
<evidence type="ECO:0000313" key="3">
    <source>
        <dbReference type="Proteomes" id="UP001279734"/>
    </source>
</evidence>
<name>A0AAD3S3K8_NEPGR</name>
<gene>
    <name evidence="2" type="ORF">Nepgr_005475</name>
</gene>
<organism evidence="2 3">
    <name type="scientific">Nepenthes gracilis</name>
    <name type="common">Slender pitcher plant</name>
    <dbReference type="NCBI Taxonomy" id="150966"/>
    <lineage>
        <taxon>Eukaryota</taxon>
        <taxon>Viridiplantae</taxon>
        <taxon>Streptophyta</taxon>
        <taxon>Embryophyta</taxon>
        <taxon>Tracheophyta</taxon>
        <taxon>Spermatophyta</taxon>
        <taxon>Magnoliopsida</taxon>
        <taxon>eudicotyledons</taxon>
        <taxon>Gunneridae</taxon>
        <taxon>Pentapetalae</taxon>
        <taxon>Caryophyllales</taxon>
        <taxon>Nepenthaceae</taxon>
        <taxon>Nepenthes</taxon>
    </lineage>
</organism>
<evidence type="ECO:0000256" key="1">
    <source>
        <dbReference type="SAM" id="MobiDB-lite"/>
    </source>
</evidence>
<feature type="region of interest" description="Disordered" evidence="1">
    <location>
        <begin position="1"/>
        <end position="31"/>
    </location>
</feature>
<comment type="caution">
    <text evidence="2">The sequence shown here is derived from an EMBL/GenBank/DDBJ whole genome shotgun (WGS) entry which is preliminary data.</text>
</comment>
<dbReference type="Proteomes" id="UP001279734">
    <property type="component" value="Unassembled WGS sequence"/>
</dbReference>
<keyword evidence="3" id="KW-1185">Reference proteome</keyword>
<reference evidence="2" key="1">
    <citation type="submission" date="2023-05" db="EMBL/GenBank/DDBJ databases">
        <title>Nepenthes gracilis genome sequencing.</title>
        <authorList>
            <person name="Fukushima K."/>
        </authorList>
    </citation>
    <scope>NUCLEOTIDE SEQUENCE</scope>
    <source>
        <strain evidence="2">SING2019-196</strain>
    </source>
</reference>
<dbReference type="AlphaFoldDB" id="A0AAD3S3K8"/>